<dbReference type="PANTHER" id="PTHR11260">
    <property type="entry name" value="GLUTATHIONE S-TRANSFERASE, GST, SUPERFAMILY, GST DOMAIN CONTAINING"/>
    <property type="match status" value="1"/>
</dbReference>
<dbReference type="EC" id="2.5.1.18" evidence="1"/>
<dbReference type="PANTHER" id="PTHR11260:SF564">
    <property type="entry name" value="GLUTATHIONE S-TRANSFERASE U12"/>
    <property type="match status" value="1"/>
</dbReference>
<reference evidence="2" key="1">
    <citation type="submission" date="2018-11" db="EMBL/GenBank/DDBJ databases">
        <authorList>
            <consortium name="Genoscope - CEA"/>
            <person name="William W."/>
        </authorList>
    </citation>
    <scope>NUCLEOTIDE SEQUENCE</scope>
</reference>
<dbReference type="InterPro" id="IPR045074">
    <property type="entry name" value="GST_C_Tau"/>
</dbReference>
<protein>
    <recommendedName>
        <fullName evidence="1">Glutathione S-transferase</fullName>
        <ecNumber evidence="1">2.5.1.18</ecNumber>
    </recommendedName>
</protein>
<dbReference type="InterPro" id="IPR036282">
    <property type="entry name" value="Glutathione-S-Trfase_C_sf"/>
</dbReference>
<evidence type="ECO:0000313" key="2">
    <source>
        <dbReference type="EMBL" id="VDD63307.1"/>
    </source>
</evidence>
<dbReference type="InterPro" id="IPR045073">
    <property type="entry name" value="Omega/Tau-like"/>
</dbReference>
<comment type="similarity">
    <text evidence="1">Belongs to the GST superfamily.</text>
</comment>
<comment type="subcellular location">
    <subcellularLocation>
        <location evidence="1">Cytoplasm</location>
        <location evidence="1">Cytosol</location>
    </subcellularLocation>
</comment>
<dbReference type="GO" id="GO:0006749">
    <property type="term" value="P:glutathione metabolic process"/>
    <property type="evidence" value="ECO:0007669"/>
    <property type="project" value="InterPro"/>
</dbReference>
<accession>A0A3P6FY38</accession>
<dbReference type="SUPFAM" id="SSF47616">
    <property type="entry name" value="GST C-terminal domain-like"/>
    <property type="match status" value="1"/>
</dbReference>
<proteinExistence type="inferred from homology"/>
<name>A0A3P6FY38_BRAOL</name>
<gene>
    <name evidence="2" type="ORF">BOLC6T38760H</name>
</gene>
<dbReference type="GO" id="GO:0005829">
    <property type="term" value="C:cytosol"/>
    <property type="evidence" value="ECO:0007669"/>
    <property type="project" value="UniProtKB-SubCell"/>
</dbReference>
<dbReference type="AlphaFoldDB" id="A0A3P6FY38"/>
<dbReference type="Gene3D" id="1.20.1050.10">
    <property type="match status" value="1"/>
</dbReference>
<dbReference type="GO" id="GO:0004364">
    <property type="term" value="F:glutathione transferase activity"/>
    <property type="evidence" value="ECO:0007669"/>
    <property type="project" value="UniProtKB-UniRule"/>
</dbReference>
<comment type="function">
    <text evidence="1">Is involved in the conjugation of reduced glutathione to a wide number of exogenous and endogenous hydrophobic electrophiles.</text>
</comment>
<keyword evidence="1" id="KW-0963">Cytoplasm</keyword>
<organism evidence="2">
    <name type="scientific">Brassica oleracea</name>
    <name type="common">Wild cabbage</name>
    <dbReference type="NCBI Taxonomy" id="3712"/>
    <lineage>
        <taxon>Eukaryota</taxon>
        <taxon>Viridiplantae</taxon>
        <taxon>Streptophyta</taxon>
        <taxon>Embryophyta</taxon>
        <taxon>Tracheophyta</taxon>
        <taxon>Spermatophyta</taxon>
        <taxon>Magnoliopsida</taxon>
        <taxon>eudicotyledons</taxon>
        <taxon>Gunneridae</taxon>
        <taxon>Pentapetalae</taxon>
        <taxon>rosids</taxon>
        <taxon>malvids</taxon>
        <taxon>Brassicales</taxon>
        <taxon>Brassicaceae</taxon>
        <taxon>Brassiceae</taxon>
        <taxon>Brassica</taxon>
    </lineage>
</organism>
<keyword evidence="1" id="KW-0808">Transferase</keyword>
<dbReference type="SMR" id="A0A3P6FY38"/>
<dbReference type="Gene3D" id="3.40.30.10">
    <property type="entry name" value="Glutaredoxin"/>
    <property type="match status" value="1"/>
</dbReference>
<dbReference type="CDD" id="cd03185">
    <property type="entry name" value="GST_C_Tau"/>
    <property type="match status" value="1"/>
</dbReference>
<dbReference type="InterPro" id="IPR036249">
    <property type="entry name" value="Thioredoxin-like_sf"/>
</dbReference>
<dbReference type="EMBL" id="LR031880">
    <property type="protein sequence ID" value="VDD63307.1"/>
    <property type="molecule type" value="Genomic_DNA"/>
</dbReference>
<comment type="catalytic activity">
    <reaction evidence="1">
        <text>RX + glutathione = an S-substituted glutathione + a halide anion + H(+)</text>
        <dbReference type="Rhea" id="RHEA:16437"/>
        <dbReference type="ChEBI" id="CHEBI:15378"/>
        <dbReference type="ChEBI" id="CHEBI:16042"/>
        <dbReference type="ChEBI" id="CHEBI:17792"/>
        <dbReference type="ChEBI" id="CHEBI:57925"/>
        <dbReference type="ChEBI" id="CHEBI:90779"/>
        <dbReference type="EC" id="2.5.1.18"/>
    </reaction>
</comment>
<evidence type="ECO:0000256" key="1">
    <source>
        <dbReference type="RuleBase" id="RU369102"/>
    </source>
</evidence>
<sequence length="183" mass="19694">MTQNGSNGTVKLLGTWSSPFALRGRIALHLKSVEYEYIEEATKPGRQSLPSRHCSFLGSLRRRKGYVLLQLFAFESINATPGGAAAGNLMGCLVALEEAFQKSSKGGGFCGGENIGFVDIACGAIVGPFSVIEVFSGVKLLSPDATPGLVQWAERFRAHETVKPYMPSVAEFAEFAKQKFNAQ</sequence>
<dbReference type="SUPFAM" id="SSF52833">
    <property type="entry name" value="Thioredoxin-like"/>
    <property type="match status" value="1"/>
</dbReference>